<sequence length="178" mass="19784">MKKNILVLGILLLLLLFFETQSKNTIEDAMEKANINVRQILHQVDSDKGVVVFYEPMEFINGCNVGLVEKHFNKYKWVFGGGTSCFLDEVGLTWNYCNVGKSCEKGSKDSFPVVYGAITHSDIVEVTVALKGDEANSATIVETALGRIWYLFLDKQIGYTPEILGLDSNGELIFGMGM</sequence>
<comment type="caution">
    <text evidence="1">The sequence shown here is derived from an EMBL/GenBank/DDBJ whole genome shotgun (WGS) entry which is preliminary data.</text>
</comment>
<dbReference type="Proteomes" id="UP001374599">
    <property type="component" value="Unassembled WGS sequence"/>
</dbReference>
<dbReference type="EMBL" id="BTPU01000012">
    <property type="protein sequence ID" value="GMQ61679.1"/>
    <property type="molecule type" value="Genomic_DNA"/>
</dbReference>
<protein>
    <submittedName>
        <fullName evidence="1">Uncharacterized protein</fullName>
    </submittedName>
</protein>
<evidence type="ECO:0000313" key="1">
    <source>
        <dbReference type="EMBL" id="GMQ61679.1"/>
    </source>
</evidence>
<evidence type="ECO:0000313" key="2">
    <source>
        <dbReference type="Proteomes" id="UP001374599"/>
    </source>
</evidence>
<reference evidence="1" key="1">
    <citation type="submission" date="2023-09" db="EMBL/GenBank/DDBJ databases">
        <title>Vallitalea sediminicola and Vallitalea maricola sp. nov., anaerobic bacteria isolated from marine sediment.</title>
        <authorList>
            <person name="Hirano S."/>
            <person name="Maeda A."/>
            <person name="Terahara T."/>
            <person name="Mori K."/>
            <person name="Hamada M."/>
            <person name="Matsumoto R."/>
            <person name="Kobayashi T."/>
        </authorList>
    </citation>
    <scope>NUCLEOTIDE SEQUENCE</scope>
    <source>
        <strain evidence="1">AN17-2</strain>
    </source>
</reference>
<keyword evidence="2" id="KW-1185">Reference proteome</keyword>
<proteinExistence type="predicted"/>
<accession>A0ACB5UGK2</accession>
<name>A0ACB5UGK2_9FIRM</name>
<organism evidence="1 2">
    <name type="scientific">Vallitalea maricola</name>
    <dbReference type="NCBI Taxonomy" id="3074433"/>
    <lineage>
        <taxon>Bacteria</taxon>
        <taxon>Bacillati</taxon>
        <taxon>Bacillota</taxon>
        <taxon>Clostridia</taxon>
        <taxon>Lachnospirales</taxon>
        <taxon>Vallitaleaceae</taxon>
        <taxon>Vallitalea</taxon>
    </lineage>
</organism>
<gene>
    <name evidence="1" type="ORF">AN2V17_09080</name>
</gene>